<dbReference type="SUPFAM" id="SSF46689">
    <property type="entry name" value="Homeodomain-like"/>
    <property type="match status" value="1"/>
</dbReference>
<evidence type="ECO:0000256" key="1">
    <source>
        <dbReference type="ARBA" id="ARBA00023015"/>
    </source>
</evidence>
<proteinExistence type="predicted"/>
<keyword evidence="2" id="KW-0238">DNA-binding</keyword>
<feature type="domain" description="HTH araC/xylS-type" evidence="4">
    <location>
        <begin position="230"/>
        <end position="328"/>
    </location>
</feature>
<dbReference type="EMBL" id="JACCCU010000001">
    <property type="protein sequence ID" value="NYF90380.1"/>
    <property type="molecule type" value="Genomic_DNA"/>
</dbReference>
<evidence type="ECO:0000313" key="5">
    <source>
        <dbReference type="EMBL" id="NYF90380.1"/>
    </source>
</evidence>
<dbReference type="SMART" id="SM00342">
    <property type="entry name" value="HTH_ARAC"/>
    <property type="match status" value="1"/>
</dbReference>
<dbReference type="Proteomes" id="UP000564385">
    <property type="component" value="Unassembled WGS sequence"/>
</dbReference>
<keyword evidence="1" id="KW-0805">Transcription regulation</keyword>
<accession>A0A852VFF7</accession>
<dbReference type="Pfam" id="PF12625">
    <property type="entry name" value="Arabinose_bd"/>
    <property type="match status" value="1"/>
</dbReference>
<reference evidence="5 6" key="1">
    <citation type="submission" date="2020-07" db="EMBL/GenBank/DDBJ databases">
        <title>Genomic Encyclopedia of Type Strains, Phase IV (KMG-V): Genome sequencing to study the core and pangenomes of soil and plant-associated prokaryotes.</title>
        <authorList>
            <person name="Whitman W."/>
        </authorList>
    </citation>
    <scope>NUCLEOTIDE SEQUENCE [LARGE SCALE GENOMIC DNA]</scope>
    <source>
        <strain evidence="5 6">M8UP22</strain>
    </source>
</reference>
<keyword evidence="3" id="KW-0804">Transcription</keyword>
<comment type="caution">
    <text evidence="5">The sequence shown here is derived from an EMBL/GenBank/DDBJ whole genome shotgun (WGS) entry which is preliminary data.</text>
</comment>
<dbReference type="InterPro" id="IPR018060">
    <property type="entry name" value="HTH_AraC"/>
</dbReference>
<dbReference type="PANTHER" id="PTHR47894">
    <property type="entry name" value="HTH-TYPE TRANSCRIPTIONAL REGULATOR GADX"/>
    <property type="match status" value="1"/>
</dbReference>
<dbReference type="PROSITE" id="PS01124">
    <property type="entry name" value="HTH_ARAC_FAMILY_2"/>
    <property type="match status" value="1"/>
</dbReference>
<dbReference type="AlphaFoldDB" id="A0A852VFF7"/>
<organism evidence="5 6">
    <name type="scientific">Tunturiibacter lichenicola</name>
    <dbReference type="NCBI Taxonomy" id="2051959"/>
    <lineage>
        <taxon>Bacteria</taxon>
        <taxon>Pseudomonadati</taxon>
        <taxon>Acidobacteriota</taxon>
        <taxon>Terriglobia</taxon>
        <taxon>Terriglobales</taxon>
        <taxon>Acidobacteriaceae</taxon>
        <taxon>Tunturiibacter</taxon>
    </lineage>
</organism>
<gene>
    <name evidence="5" type="ORF">HDF08_002447</name>
</gene>
<name>A0A852VFF7_9BACT</name>
<evidence type="ECO:0000313" key="6">
    <source>
        <dbReference type="Proteomes" id="UP000564385"/>
    </source>
</evidence>
<dbReference type="Gene3D" id="1.10.10.60">
    <property type="entry name" value="Homeodomain-like"/>
    <property type="match status" value="1"/>
</dbReference>
<dbReference type="GO" id="GO:0005829">
    <property type="term" value="C:cytosol"/>
    <property type="evidence" value="ECO:0007669"/>
    <property type="project" value="TreeGrafter"/>
</dbReference>
<dbReference type="GO" id="GO:0000976">
    <property type="term" value="F:transcription cis-regulatory region binding"/>
    <property type="evidence" value="ECO:0007669"/>
    <property type="project" value="TreeGrafter"/>
</dbReference>
<dbReference type="InterPro" id="IPR009057">
    <property type="entry name" value="Homeodomain-like_sf"/>
</dbReference>
<dbReference type="InterPro" id="IPR032687">
    <property type="entry name" value="AraC-type_N"/>
</dbReference>
<dbReference type="PANTHER" id="PTHR47894:SF1">
    <property type="entry name" value="HTH-TYPE TRANSCRIPTIONAL REGULATOR VQSM"/>
    <property type="match status" value="1"/>
</dbReference>
<evidence type="ECO:0000256" key="3">
    <source>
        <dbReference type="ARBA" id="ARBA00023163"/>
    </source>
</evidence>
<protein>
    <submittedName>
        <fullName evidence="5">AraC-like DNA-binding protein</fullName>
    </submittedName>
</protein>
<evidence type="ECO:0000259" key="4">
    <source>
        <dbReference type="PROSITE" id="PS01124"/>
    </source>
</evidence>
<dbReference type="GO" id="GO:0003700">
    <property type="term" value="F:DNA-binding transcription factor activity"/>
    <property type="evidence" value="ECO:0007669"/>
    <property type="project" value="InterPro"/>
</dbReference>
<evidence type="ECO:0000256" key="2">
    <source>
        <dbReference type="ARBA" id="ARBA00023125"/>
    </source>
</evidence>
<dbReference type="Pfam" id="PF12833">
    <property type="entry name" value="HTH_18"/>
    <property type="match status" value="1"/>
</dbReference>
<sequence>MSKHFRVPGRLAIRLEEAGTRVSAVLQSAGLEPGLLDQPRVVVTTEELFALWRGVGVASPNPAIGLELGTETKAEHFDPIAVAALSTASFGEAMRQMARYKQLSCPEEIIHETDESEWSIQFRWLLADGAEPAILTDVCFAWVLCIARHGTGTRISPLRVELARQAAHGKIFERHFGCPVVFGAVRNAMIFRASDAALPFVTRNAELLAMLAPQFDEELKQRKGEETFPERVRAAIQRKLAGRRPKMQEIAREFHISSRTLQRRLQDAGYSFQQVLEEARHQLARHYLNNSLLELNETAYLLGYEDSNSFVRAFRMWEGTPPALWRGAQREKVLPDGPTTRGAVTS</sequence>